<reference evidence="2" key="1">
    <citation type="submission" date="2012-11" db="EMBL/GenBank/DDBJ databases">
        <title>Dependencies among metagenomic species, viruses, plasmids and units of genetic variation.</title>
        <authorList>
            <person name="Nielsen H.B."/>
            <person name="Almeida M."/>
            <person name="Juncker A.S."/>
            <person name="Rasmussen S."/>
            <person name="Li J."/>
            <person name="Sunagawa S."/>
            <person name="Plichta D."/>
            <person name="Gautier L."/>
            <person name="Le Chatelier E."/>
            <person name="Peletier E."/>
            <person name="Bonde I."/>
            <person name="Nielsen T."/>
            <person name="Manichanh C."/>
            <person name="Arumugam M."/>
            <person name="Batto J."/>
            <person name="Santos M.B.Q.D."/>
            <person name="Blom N."/>
            <person name="Borruel N."/>
            <person name="Burgdorf K.S."/>
            <person name="Boumezbeur F."/>
            <person name="Casellas F."/>
            <person name="Dore J."/>
            <person name="Guarner F."/>
            <person name="Hansen T."/>
            <person name="Hildebrand F."/>
            <person name="Kaas R.S."/>
            <person name="Kennedy S."/>
            <person name="Kristiansen K."/>
            <person name="Kultima J.R."/>
            <person name="Leonard P."/>
            <person name="Levenez F."/>
            <person name="Lund O."/>
            <person name="Moumen B."/>
            <person name="Le Paslier D."/>
            <person name="Pons N."/>
            <person name="Pedersen O."/>
            <person name="Prifti E."/>
            <person name="Qin J."/>
            <person name="Raes J."/>
            <person name="Tap J."/>
            <person name="Tims S."/>
            <person name="Ussery D.W."/>
            <person name="Yamada T."/>
            <person name="MetaHit consortium"/>
            <person name="Renault P."/>
            <person name="Sicheritz-Ponten T."/>
            <person name="Bork P."/>
            <person name="Wang J."/>
            <person name="Brunak S."/>
            <person name="Ehrlich S.D."/>
        </authorList>
    </citation>
    <scope>NUCLEOTIDE SEQUENCE [LARGE SCALE GENOMIC DNA]</scope>
</reference>
<dbReference type="HOGENOM" id="CLU_110721_0_0_9"/>
<sequence length="215" mass="23874">MSCVMQAKSAFLCVGREYFYNIIMAKKLAKLHCLGQNKIESYFSRIGVNAMNKNVALYNEMIAFFAGDARRCQHFIKVASLAKQLAESEAADAELTELVEAAGLVHDCGIKPGEAKYGAGHCTGKIQEQEGPAVARKLLQKVGYAPEKIERICYLVAHHHTYNIIDGLDYQLLVEADFIVNFYEDGTPKENIAKAVERIFKTESGIKLAKTMFGL</sequence>
<protein>
    <submittedName>
        <fullName evidence="2">HD domain protein</fullName>
    </submittedName>
</protein>
<gene>
    <name evidence="2" type="ORF">BN587_01354</name>
</gene>
<evidence type="ECO:0000259" key="1">
    <source>
        <dbReference type="Pfam" id="PF01966"/>
    </source>
</evidence>
<accession>R6Y3J8</accession>
<name>R6Y3J8_9FIRM</name>
<dbReference type="Pfam" id="PF01966">
    <property type="entry name" value="HD"/>
    <property type="match status" value="1"/>
</dbReference>
<dbReference type="CDD" id="cd00077">
    <property type="entry name" value="HDc"/>
    <property type="match status" value="1"/>
</dbReference>
<dbReference type="EMBL" id="CBGL010000139">
    <property type="protein sequence ID" value="CDD12962.1"/>
    <property type="molecule type" value="Genomic_DNA"/>
</dbReference>
<comment type="caution">
    <text evidence="2">The sequence shown here is derived from an EMBL/GenBank/DDBJ whole genome shotgun (WGS) entry which is preliminary data.</text>
</comment>
<dbReference type="SUPFAM" id="SSF109604">
    <property type="entry name" value="HD-domain/PDEase-like"/>
    <property type="match status" value="1"/>
</dbReference>
<dbReference type="AlphaFoldDB" id="R6Y3J8"/>
<evidence type="ECO:0000313" key="2">
    <source>
        <dbReference type="EMBL" id="CDD12962.1"/>
    </source>
</evidence>
<proteinExistence type="predicted"/>
<dbReference type="InterPro" id="IPR006674">
    <property type="entry name" value="HD_domain"/>
</dbReference>
<organism evidence="2">
    <name type="scientific">Phascolarctobacterium succinatutens CAG:287</name>
    <dbReference type="NCBI Taxonomy" id="1263101"/>
    <lineage>
        <taxon>Bacteria</taxon>
        <taxon>Bacillati</taxon>
        <taxon>Bacillota</taxon>
        <taxon>Negativicutes</taxon>
        <taxon>Acidaminococcales</taxon>
        <taxon>Acidaminococcaceae</taxon>
        <taxon>Phascolarctobacterium</taxon>
    </lineage>
</organism>
<feature type="domain" description="HD" evidence="1">
    <location>
        <begin position="73"/>
        <end position="177"/>
    </location>
</feature>
<dbReference type="Proteomes" id="UP000014937">
    <property type="component" value="Unassembled WGS sequence"/>
</dbReference>
<dbReference type="InterPro" id="IPR003607">
    <property type="entry name" value="HD/PDEase_dom"/>
</dbReference>
<dbReference type="Gene3D" id="1.10.3210.10">
    <property type="entry name" value="Hypothetical protein af1432"/>
    <property type="match status" value="1"/>
</dbReference>